<keyword evidence="1" id="KW-0812">Transmembrane</keyword>
<evidence type="ECO:0000313" key="3">
    <source>
        <dbReference type="Proteomes" id="UP000035444"/>
    </source>
</evidence>
<dbReference type="SUPFAM" id="SSF53850">
    <property type="entry name" value="Periplasmic binding protein-like II"/>
    <property type="match status" value="1"/>
</dbReference>
<dbReference type="EMBL" id="LAQL01000002">
    <property type="protein sequence ID" value="KLN62017.1"/>
    <property type="molecule type" value="Genomic_DNA"/>
</dbReference>
<keyword evidence="1" id="KW-1133">Transmembrane helix</keyword>
<gene>
    <name evidence="2" type="ORF">WH96_00245</name>
</gene>
<protein>
    <submittedName>
        <fullName evidence="2">Uncharacterized protein</fullName>
    </submittedName>
</protein>
<evidence type="ECO:0000313" key="2">
    <source>
        <dbReference type="EMBL" id="KLN62017.1"/>
    </source>
</evidence>
<keyword evidence="3" id="KW-1185">Reference proteome</keyword>
<sequence length="266" mass="30723">MTNDLRSVSISHVHYIALMFIVSLAFGILFPLKISLATEYQIYSYHNVPPFIVGENKGLSHDLVNYLNKHGAKKFQFKLSILPRKRLDNLLKANSDIIIPWVSPDWFGPDAKSRFEWTTPLISDGNVYFSRKDRSIEVKSMGDLEDLLLGGVLGHRYARIDNEVAKGSFSRMNAPHERNLIKMLVGKRVDIGIMAESSARYLVWEENLSEEIHFSTYKHSIFLRRFLISGYLPQAREFLDSMILKMKDDPEWNAIKSRYQLPIEVN</sequence>
<accession>A0A0H2MMP6</accession>
<dbReference type="Gene3D" id="3.40.190.10">
    <property type="entry name" value="Periplasmic binding protein-like II"/>
    <property type="match status" value="2"/>
</dbReference>
<name>A0A0H2MMP6_9PROT</name>
<feature type="transmembrane region" description="Helical" evidence="1">
    <location>
        <begin position="12"/>
        <end position="32"/>
    </location>
</feature>
<proteinExistence type="predicted"/>
<comment type="caution">
    <text evidence="2">The sequence shown here is derived from an EMBL/GenBank/DDBJ whole genome shotgun (WGS) entry which is preliminary data.</text>
</comment>
<organism evidence="2 3">
    <name type="scientific">Kiloniella spongiae</name>
    <dbReference type="NCBI Taxonomy" id="1489064"/>
    <lineage>
        <taxon>Bacteria</taxon>
        <taxon>Pseudomonadati</taxon>
        <taxon>Pseudomonadota</taxon>
        <taxon>Alphaproteobacteria</taxon>
        <taxon>Rhodospirillales</taxon>
        <taxon>Kiloniellaceae</taxon>
        <taxon>Kiloniella</taxon>
    </lineage>
</organism>
<dbReference type="OrthoDB" id="8585936at2"/>
<dbReference type="RefSeq" id="WP_047762147.1">
    <property type="nucleotide sequence ID" value="NZ_LAQL01000002.1"/>
</dbReference>
<dbReference type="Proteomes" id="UP000035444">
    <property type="component" value="Unassembled WGS sequence"/>
</dbReference>
<dbReference type="STRING" id="1489064.WH96_00245"/>
<dbReference type="AlphaFoldDB" id="A0A0H2MMP6"/>
<reference evidence="2 3" key="1">
    <citation type="submission" date="2015-03" db="EMBL/GenBank/DDBJ databases">
        <title>Genome Sequence of Kiloniella spongiae MEBiC09566, isolated from a marine sponge.</title>
        <authorList>
            <person name="Shao Z."/>
            <person name="Wang L."/>
            <person name="Li X."/>
        </authorList>
    </citation>
    <scope>NUCLEOTIDE SEQUENCE [LARGE SCALE GENOMIC DNA]</scope>
    <source>
        <strain evidence="2 3">MEBiC09566</strain>
    </source>
</reference>
<keyword evidence="1" id="KW-0472">Membrane</keyword>
<evidence type="ECO:0000256" key="1">
    <source>
        <dbReference type="SAM" id="Phobius"/>
    </source>
</evidence>